<evidence type="ECO:0000256" key="6">
    <source>
        <dbReference type="SAM" id="Coils"/>
    </source>
</evidence>
<proteinExistence type="predicted"/>
<dbReference type="PANTHER" id="PTHR21964">
    <property type="entry name" value="BREAST CANCER METASTASIS-SUPPRESSOR 1"/>
    <property type="match status" value="1"/>
</dbReference>
<feature type="compositionally biased region" description="Basic residues" evidence="7">
    <location>
        <begin position="170"/>
        <end position="179"/>
    </location>
</feature>
<sequence length="241" mass="28956">MQESYIDYDDPYHSQYATRWGQDESTDVNQDKVLRRLHEFNDLITWMDREFWEQSEKIYQEKLKSLQEELQSIQEGTHSAFKEVVSDLEHKREKTIQDATYFSTYQLLFAKKQYDKDMAAVDGEYEKEQNTLHDTLMATIEDRRKQIKEDKEDSEDSKTQDIFKDAYARISHKRSLRRRTPFDRQNNMSPSRHESRRRQNRISTPHNIHATPTSKEEEELASEFMSMKTRRQGNLAQSRRS</sequence>
<comment type="subcellular location">
    <subcellularLocation>
        <location evidence="1">Nucleus</location>
    </subcellularLocation>
</comment>
<reference evidence="8 9" key="1">
    <citation type="submission" date="2024-04" db="EMBL/GenBank/DDBJ databases">
        <title>Symmetric and asymmetric DNA N6-adenine methylation regulates different biological responses in Mucorales.</title>
        <authorList>
            <consortium name="Lawrence Berkeley National Laboratory"/>
            <person name="Lax C."/>
            <person name="Mondo S.J."/>
            <person name="Osorio-Concepcion M."/>
            <person name="Muszewska A."/>
            <person name="Corrochano-Luque M."/>
            <person name="Gutierrez G."/>
            <person name="Riley R."/>
            <person name="Lipzen A."/>
            <person name="Guo J."/>
            <person name="Hundley H."/>
            <person name="Amirebrahimi M."/>
            <person name="Ng V."/>
            <person name="Lorenzo-Gutierrez D."/>
            <person name="Binder U."/>
            <person name="Yang J."/>
            <person name="Song Y."/>
            <person name="Canovas D."/>
            <person name="Navarro E."/>
            <person name="Freitag M."/>
            <person name="Gabaldon T."/>
            <person name="Grigoriev I.V."/>
            <person name="Corrochano L.M."/>
            <person name="Nicolas F.E."/>
            <person name="Garre V."/>
        </authorList>
    </citation>
    <scope>NUCLEOTIDE SEQUENCE [LARGE SCALE GENOMIC DNA]</scope>
    <source>
        <strain evidence="8 9">L51</strain>
    </source>
</reference>
<keyword evidence="6" id="KW-0175">Coiled coil</keyword>
<evidence type="ECO:0000256" key="7">
    <source>
        <dbReference type="SAM" id="MobiDB-lite"/>
    </source>
</evidence>
<organism evidence="8 9">
    <name type="scientific">Phycomyces blakesleeanus</name>
    <dbReference type="NCBI Taxonomy" id="4837"/>
    <lineage>
        <taxon>Eukaryota</taxon>
        <taxon>Fungi</taxon>
        <taxon>Fungi incertae sedis</taxon>
        <taxon>Mucoromycota</taxon>
        <taxon>Mucoromycotina</taxon>
        <taxon>Mucoromycetes</taxon>
        <taxon>Mucorales</taxon>
        <taxon>Phycomycetaceae</taxon>
        <taxon>Phycomyces</taxon>
    </lineage>
</organism>
<evidence type="ECO:0000256" key="3">
    <source>
        <dbReference type="ARBA" id="ARBA00023015"/>
    </source>
</evidence>
<feature type="region of interest" description="Disordered" evidence="7">
    <location>
        <begin position="167"/>
        <end position="241"/>
    </location>
</feature>
<evidence type="ECO:0000256" key="2">
    <source>
        <dbReference type="ARBA" id="ARBA00022491"/>
    </source>
</evidence>
<gene>
    <name evidence="8" type="ORF">J3Q64DRAFT_1768247</name>
</gene>
<keyword evidence="3" id="KW-0805">Transcription regulation</keyword>
<keyword evidence="2" id="KW-0678">Repressor</keyword>
<dbReference type="InterPro" id="IPR013907">
    <property type="entry name" value="Sds3"/>
</dbReference>
<dbReference type="Pfam" id="PF08598">
    <property type="entry name" value="Sds3"/>
    <property type="match status" value="1"/>
</dbReference>
<evidence type="ECO:0000256" key="1">
    <source>
        <dbReference type="ARBA" id="ARBA00004123"/>
    </source>
</evidence>
<feature type="compositionally biased region" description="Polar residues" evidence="7">
    <location>
        <begin position="201"/>
        <end position="213"/>
    </location>
</feature>
<evidence type="ECO:0000256" key="5">
    <source>
        <dbReference type="ARBA" id="ARBA00023242"/>
    </source>
</evidence>
<feature type="compositionally biased region" description="Polar residues" evidence="7">
    <location>
        <begin position="232"/>
        <end position="241"/>
    </location>
</feature>
<keyword evidence="5" id="KW-0539">Nucleus</keyword>
<evidence type="ECO:0000313" key="8">
    <source>
        <dbReference type="EMBL" id="KAL0077556.1"/>
    </source>
</evidence>
<dbReference type="SMART" id="SM01401">
    <property type="entry name" value="Sds3"/>
    <property type="match status" value="1"/>
</dbReference>
<evidence type="ECO:0000256" key="4">
    <source>
        <dbReference type="ARBA" id="ARBA00023163"/>
    </source>
</evidence>
<accession>A0ABR3AN68</accession>
<protein>
    <submittedName>
        <fullName evidence="8">Sds3-like-domain-containing protein</fullName>
    </submittedName>
</protein>
<comment type="caution">
    <text evidence="8">The sequence shown here is derived from an EMBL/GenBank/DDBJ whole genome shotgun (WGS) entry which is preliminary data.</text>
</comment>
<feature type="coiled-coil region" evidence="6">
    <location>
        <begin position="49"/>
        <end position="76"/>
    </location>
</feature>
<keyword evidence="4" id="KW-0804">Transcription</keyword>
<dbReference type="EMBL" id="JBCLYO010000027">
    <property type="protein sequence ID" value="KAL0077556.1"/>
    <property type="molecule type" value="Genomic_DNA"/>
</dbReference>
<dbReference type="Proteomes" id="UP001448207">
    <property type="component" value="Unassembled WGS sequence"/>
</dbReference>
<name>A0ABR3AN68_PHYBL</name>
<keyword evidence="9" id="KW-1185">Reference proteome</keyword>
<evidence type="ECO:0000313" key="9">
    <source>
        <dbReference type="Proteomes" id="UP001448207"/>
    </source>
</evidence>